<name>A0A090YRA4_PAEMA</name>
<keyword evidence="3" id="KW-1185">Reference proteome</keyword>
<protein>
    <recommendedName>
        <fullName evidence="1">SLH domain-containing protein</fullName>
    </recommendedName>
</protein>
<dbReference type="STRING" id="44252.DJ90_1262"/>
<feature type="domain" description="SLH" evidence="1">
    <location>
        <begin position="1"/>
        <end position="36"/>
    </location>
</feature>
<dbReference type="OrthoDB" id="504962at2"/>
<dbReference type="PROSITE" id="PS51272">
    <property type="entry name" value="SLH"/>
    <property type="match status" value="2"/>
</dbReference>
<evidence type="ECO:0000313" key="3">
    <source>
        <dbReference type="Proteomes" id="UP000029278"/>
    </source>
</evidence>
<sequence>MNGYADGSFKPNATITRAEMVTMISRVMNLSVLSTGARASYSDVSSGHWAADAIEQASSAKLIQGISASSFAPDRKAARAEAVTLILRALESDSKIKAMIEGL</sequence>
<dbReference type="Proteomes" id="UP000029278">
    <property type="component" value="Unassembled WGS sequence"/>
</dbReference>
<dbReference type="RefSeq" id="WP_036618488.1">
    <property type="nucleotide sequence ID" value="NZ_JAKOBR010000020.1"/>
</dbReference>
<comment type="caution">
    <text evidence="2">The sequence shown here is derived from an EMBL/GenBank/DDBJ whole genome shotgun (WGS) entry which is preliminary data.</text>
</comment>
<proteinExistence type="predicted"/>
<dbReference type="PANTHER" id="PTHR43308:SF5">
    <property type="entry name" value="S-LAYER PROTEIN _ PEPTIDOGLYCAN ENDO-BETA-N-ACETYLGLUCOSAMINIDASE"/>
    <property type="match status" value="1"/>
</dbReference>
<organism evidence="2 3">
    <name type="scientific">Paenibacillus macerans</name>
    <name type="common">Bacillus macerans</name>
    <dbReference type="NCBI Taxonomy" id="44252"/>
    <lineage>
        <taxon>Bacteria</taxon>
        <taxon>Bacillati</taxon>
        <taxon>Bacillota</taxon>
        <taxon>Bacilli</taxon>
        <taxon>Bacillales</taxon>
        <taxon>Paenibacillaceae</taxon>
        <taxon>Paenibacillus</taxon>
    </lineage>
</organism>
<dbReference type="InterPro" id="IPR051465">
    <property type="entry name" value="Cell_Envelope_Struct_Comp"/>
</dbReference>
<evidence type="ECO:0000259" key="1">
    <source>
        <dbReference type="PROSITE" id="PS51272"/>
    </source>
</evidence>
<dbReference type="GeneID" id="77010641"/>
<dbReference type="Pfam" id="PF00395">
    <property type="entry name" value="SLH"/>
    <property type="match status" value="2"/>
</dbReference>
<dbReference type="InterPro" id="IPR001119">
    <property type="entry name" value="SLH_dom"/>
</dbReference>
<dbReference type="AlphaFoldDB" id="A0A090YRA4"/>
<reference evidence="2 3" key="1">
    <citation type="submission" date="2014-04" db="EMBL/GenBank/DDBJ databases">
        <authorList>
            <person name="Bishop-Lilly K.A."/>
            <person name="Broomall S.M."/>
            <person name="Chain P.S."/>
            <person name="Chertkov O."/>
            <person name="Coyne S.R."/>
            <person name="Daligault H.E."/>
            <person name="Davenport K.W."/>
            <person name="Erkkila T."/>
            <person name="Frey K.G."/>
            <person name="Gibbons H.S."/>
            <person name="Gu W."/>
            <person name="Jaissle J."/>
            <person name="Johnson S.L."/>
            <person name="Koroleva G.I."/>
            <person name="Ladner J.T."/>
            <person name="Lo C.-C."/>
            <person name="Minogue T.D."/>
            <person name="Munk C."/>
            <person name="Palacios G.F."/>
            <person name="Redden C.L."/>
            <person name="Rosenzweig C.N."/>
            <person name="Scholz M.B."/>
            <person name="Teshima H."/>
            <person name="Xu Y."/>
        </authorList>
    </citation>
    <scope>NUCLEOTIDE SEQUENCE [LARGE SCALE GENOMIC DNA]</scope>
    <source>
        <strain evidence="2 3">8244</strain>
    </source>
</reference>
<dbReference type="EMBL" id="JMQA01000047">
    <property type="protein sequence ID" value="KFM94620.1"/>
    <property type="molecule type" value="Genomic_DNA"/>
</dbReference>
<gene>
    <name evidence="2" type="ORF">DJ90_1262</name>
</gene>
<accession>A0A090YRA4</accession>
<feature type="domain" description="SLH" evidence="1">
    <location>
        <begin position="37"/>
        <end position="100"/>
    </location>
</feature>
<dbReference type="PATRIC" id="fig|44252.3.peg.5545"/>
<dbReference type="HOGENOM" id="CLU_2260953_0_0_9"/>
<dbReference type="PANTHER" id="PTHR43308">
    <property type="entry name" value="OUTER MEMBRANE PROTEIN ALPHA-RELATED"/>
    <property type="match status" value="1"/>
</dbReference>
<evidence type="ECO:0000313" key="2">
    <source>
        <dbReference type="EMBL" id="KFM94620.1"/>
    </source>
</evidence>